<proteinExistence type="predicted"/>
<evidence type="ECO:0000313" key="2">
    <source>
        <dbReference type="Proteomes" id="UP000814128"/>
    </source>
</evidence>
<comment type="caution">
    <text evidence="1">The sequence shown here is derived from an EMBL/GenBank/DDBJ whole genome shotgun (WGS) entry which is preliminary data.</text>
</comment>
<protein>
    <submittedName>
        <fullName evidence="1">Tryptophan 2,3-dioxygenase</fullName>
    </submittedName>
</protein>
<organism evidence="1 2">
    <name type="scientific">Vararia minispora EC-137</name>
    <dbReference type="NCBI Taxonomy" id="1314806"/>
    <lineage>
        <taxon>Eukaryota</taxon>
        <taxon>Fungi</taxon>
        <taxon>Dikarya</taxon>
        <taxon>Basidiomycota</taxon>
        <taxon>Agaricomycotina</taxon>
        <taxon>Agaricomycetes</taxon>
        <taxon>Russulales</taxon>
        <taxon>Lachnocladiaceae</taxon>
        <taxon>Vararia</taxon>
    </lineage>
</organism>
<dbReference type="Proteomes" id="UP000814128">
    <property type="component" value="Unassembled WGS sequence"/>
</dbReference>
<accession>A0ACB8QU47</accession>
<reference evidence="1" key="2">
    <citation type="journal article" date="2022" name="New Phytol.">
        <title>Evolutionary transition to the ectomycorrhizal habit in the genomes of a hyperdiverse lineage of mushroom-forming fungi.</title>
        <authorList>
            <person name="Looney B."/>
            <person name="Miyauchi S."/>
            <person name="Morin E."/>
            <person name="Drula E."/>
            <person name="Courty P.E."/>
            <person name="Kohler A."/>
            <person name="Kuo A."/>
            <person name="LaButti K."/>
            <person name="Pangilinan J."/>
            <person name="Lipzen A."/>
            <person name="Riley R."/>
            <person name="Andreopoulos W."/>
            <person name="He G."/>
            <person name="Johnson J."/>
            <person name="Nolan M."/>
            <person name="Tritt A."/>
            <person name="Barry K.W."/>
            <person name="Grigoriev I.V."/>
            <person name="Nagy L.G."/>
            <person name="Hibbett D."/>
            <person name="Henrissat B."/>
            <person name="Matheny P.B."/>
            <person name="Labbe J."/>
            <person name="Martin F.M."/>
        </authorList>
    </citation>
    <scope>NUCLEOTIDE SEQUENCE</scope>
    <source>
        <strain evidence="1">EC-137</strain>
    </source>
</reference>
<reference evidence="1" key="1">
    <citation type="submission" date="2021-02" db="EMBL/GenBank/DDBJ databases">
        <authorList>
            <consortium name="DOE Joint Genome Institute"/>
            <person name="Ahrendt S."/>
            <person name="Looney B.P."/>
            <person name="Miyauchi S."/>
            <person name="Morin E."/>
            <person name="Drula E."/>
            <person name="Courty P.E."/>
            <person name="Chicoki N."/>
            <person name="Fauchery L."/>
            <person name="Kohler A."/>
            <person name="Kuo A."/>
            <person name="Labutti K."/>
            <person name="Pangilinan J."/>
            <person name="Lipzen A."/>
            <person name="Riley R."/>
            <person name="Andreopoulos W."/>
            <person name="He G."/>
            <person name="Johnson J."/>
            <person name="Barry K.W."/>
            <person name="Grigoriev I.V."/>
            <person name="Nagy L."/>
            <person name="Hibbett D."/>
            <person name="Henrissat B."/>
            <person name="Matheny P.B."/>
            <person name="Labbe J."/>
            <person name="Martin F."/>
        </authorList>
    </citation>
    <scope>NUCLEOTIDE SEQUENCE</scope>
    <source>
        <strain evidence="1">EC-137</strain>
    </source>
</reference>
<evidence type="ECO:0000313" key="1">
    <source>
        <dbReference type="EMBL" id="KAI0035381.1"/>
    </source>
</evidence>
<dbReference type="EMBL" id="MU273485">
    <property type="protein sequence ID" value="KAI0035381.1"/>
    <property type="molecule type" value="Genomic_DNA"/>
</dbReference>
<name>A0ACB8QU47_9AGAM</name>
<sequence>MVPPPVFVSPGASVLPVSPLPSSHFLSQPRQTAPTPRTVDTSTLNAHDFDVDNRTGFMPFEPPLARLPSEYEAWEVLLDEAQAAPLQLGRRSELTQEQRDCSATWRARIRELPIILTTSLHESEVHLRRAHSVLAWLMHFYIHSQPPPPPELARADVVIPAPIAVPLITVSEQLQLPVVLTYSDDVLYNWALKKTAPTPSSPARGAPSLDNLRCITLFTGTSDEEEFYLSSARCELVGVAALEAMRATMDELFVGDSLARLRIERYLTSLSGHIDELAKQLLAVREGCDPEAFYHDIRPWFNGQDSGPDGRKWVFEGVPRERQPSELSGPSAGQSSLVHALDIFLGVSDYSHGQGAGDRKEGPTFLDRMQIYMPRHHRAFLRHLANAPRPLRELVEEYQEKDSGLADAYNRAVGAMKRFRDAHMRIVALYIMGPARREREAQMAAARPLKGTGGTDLVSFLKGVRDRTAAAIFQK</sequence>
<keyword evidence="2" id="KW-1185">Reference proteome</keyword>
<gene>
    <name evidence="1" type="ORF">K488DRAFT_43361</name>
</gene>